<evidence type="ECO:0000256" key="3">
    <source>
        <dbReference type="ARBA" id="ARBA00022475"/>
    </source>
</evidence>
<accession>A0A0S4QWD1</accession>
<reference evidence="10" key="1">
    <citation type="submission" date="2015-11" db="EMBL/GenBank/DDBJ databases">
        <authorList>
            <person name="Varghese N."/>
        </authorList>
    </citation>
    <scope>NUCLEOTIDE SEQUENCE [LARGE SCALE GENOMIC DNA]</scope>
    <source>
        <strain evidence="10">DSM 45899</strain>
    </source>
</reference>
<dbReference type="AlphaFoldDB" id="A0A0S4QWD1"/>
<comment type="similarity">
    <text evidence="2">Belongs to the ABC-2 integral membrane protein family.</text>
</comment>
<feature type="transmembrane region" description="Helical" evidence="7">
    <location>
        <begin position="26"/>
        <end position="47"/>
    </location>
</feature>
<gene>
    <name evidence="9" type="ORF">Ga0074812_13349</name>
</gene>
<feature type="transmembrane region" description="Helical" evidence="7">
    <location>
        <begin position="366"/>
        <end position="386"/>
    </location>
</feature>
<dbReference type="GO" id="GO:0005886">
    <property type="term" value="C:plasma membrane"/>
    <property type="evidence" value="ECO:0007669"/>
    <property type="project" value="UniProtKB-SubCell"/>
</dbReference>
<evidence type="ECO:0000256" key="2">
    <source>
        <dbReference type="ARBA" id="ARBA00007783"/>
    </source>
</evidence>
<evidence type="ECO:0000256" key="1">
    <source>
        <dbReference type="ARBA" id="ARBA00004651"/>
    </source>
</evidence>
<dbReference type="PANTHER" id="PTHR43077">
    <property type="entry name" value="TRANSPORT PERMEASE YVFS-RELATED"/>
    <property type="match status" value="1"/>
</dbReference>
<keyword evidence="10" id="KW-1185">Reference proteome</keyword>
<evidence type="ECO:0000256" key="5">
    <source>
        <dbReference type="ARBA" id="ARBA00022989"/>
    </source>
</evidence>
<dbReference type="RefSeq" id="WP_091284365.1">
    <property type="nucleotide sequence ID" value="NZ_FAOZ01000033.1"/>
</dbReference>
<feature type="transmembrane region" description="Helical" evidence="7">
    <location>
        <begin position="246"/>
        <end position="269"/>
    </location>
</feature>
<keyword evidence="4 7" id="KW-0812">Transmembrane</keyword>
<keyword evidence="5 7" id="KW-1133">Transmembrane helix</keyword>
<dbReference type="PANTHER" id="PTHR43077:SF8">
    <property type="entry name" value="DOXORUBICIN RESISTANCE ABC TRANSPORTER PERMEASE PROTEIN DRRB"/>
    <property type="match status" value="1"/>
</dbReference>
<proteinExistence type="inferred from homology"/>
<evidence type="ECO:0000313" key="10">
    <source>
        <dbReference type="Proteomes" id="UP000198802"/>
    </source>
</evidence>
<comment type="subcellular location">
    <subcellularLocation>
        <location evidence="1">Cell membrane</location>
        <topology evidence="1">Multi-pass membrane protein</topology>
    </subcellularLocation>
</comment>
<protein>
    <submittedName>
        <fullName evidence="9">YhgE/Pip N-terminal domain-containing protein</fullName>
    </submittedName>
</protein>
<name>A0A0S4QWD1_9ACTN</name>
<keyword evidence="3" id="KW-1003">Cell membrane</keyword>
<sequence length="483" mass="49747">MAPKDATPPRDDFPVRVHDLLRERAVWVLPLILASVVVSAMTALYLASAVDPLGHVRGLPVEVVNNDRGATLGAEHLDIGARIEAGLRTSPEVSRRLRLESVTLPEAERAMSRGRAYATVVIPPGFTASLLAQAGLPAAGASGGAAAQAGDRSVQLLTNPRASTLGVSLASGVLQPALAAASRTISAQLTAAADTTAGASTGAGSATTGGAATEGAGAGGAATQAFLANPVTVTTSQFHPPPANSALGLSAFYLALLTLMCGFLVGTLLHSTVDAALGYGTSEVGPRWTQLQPKAISRWRTLLIKWVMAAALTAVVTGLMIAIGAGAVGMDAPHPLLLWAFSWLCAASVAAGTIVLFAALGTPGQLVALLLFVYAGLASAGGTVPIEALPGFFRLLSEAEPLRQILAGDRAILYFDAQADTGLTRGAVSAVIGLLCWLALGALIVRWYDRRALHRMNPELLTYVNRAVQEYRAQDQATEAHGP</sequence>
<keyword evidence="6 7" id="KW-0472">Membrane</keyword>
<dbReference type="InterPro" id="IPR051328">
    <property type="entry name" value="T7SS_ABC-Transporter"/>
</dbReference>
<evidence type="ECO:0000256" key="7">
    <source>
        <dbReference type="SAM" id="Phobius"/>
    </source>
</evidence>
<feature type="transmembrane region" description="Helical" evidence="7">
    <location>
        <begin position="336"/>
        <end position="359"/>
    </location>
</feature>
<evidence type="ECO:0000256" key="4">
    <source>
        <dbReference type="ARBA" id="ARBA00022692"/>
    </source>
</evidence>
<evidence type="ECO:0000259" key="8">
    <source>
        <dbReference type="Pfam" id="PF12051"/>
    </source>
</evidence>
<dbReference type="Gene3D" id="3.40.1710.10">
    <property type="entry name" value="abc type-2 transporter like domain"/>
    <property type="match status" value="1"/>
</dbReference>
<feature type="domain" description="DUF3533" evidence="8">
    <location>
        <begin position="32"/>
        <end position="422"/>
    </location>
</feature>
<dbReference type="EMBL" id="FAOZ01000033">
    <property type="protein sequence ID" value="CUU59925.1"/>
    <property type="molecule type" value="Genomic_DNA"/>
</dbReference>
<evidence type="ECO:0000313" key="9">
    <source>
        <dbReference type="EMBL" id="CUU59925.1"/>
    </source>
</evidence>
<dbReference type="Proteomes" id="UP000198802">
    <property type="component" value="Unassembled WGS sequence"/>
</dbReference>
<organism evidence="9 10">
    <name type="scientific">Parafrankia irregularis</name>
    <dbReference type="NCBI Taxonomy" id="795642"/>
    <lineage>
        <taxon>Bacteria</taxon>
        <taxon>Bacillati</taxon>
        <taxon>Actinomycetota</taxon>
        <taxon>Actinomycetes</taxon>
        <taxon>Frankiales</taxon>
        <taxon>Frankiaceae</taxon>
        <taxon>Parafrankia</taxon>
    </lineage>
</organism>
<dbReference type="Pfam" id="PF12051">
    <property type="entry name" value="DUF3533"/>
    <property type="match status" value="1"/>
</dbReference>
<feature type="transmembrane region" description="Helical" evidence="7">
    <location>
        <begin position="306"/>
        <end position="330"/>
    </location>
</feature>
<feature type="transmembrane region" description="Helical" evidence="7">
    <location>
        <begin position="427"/>
        <end position="448"/>
    </location>
</feature>
<evidence type="ECO:0000256" key="6">
    <source>
        <dbReference type="ARBA" id="ARBA00023136"/>
    </source>
</evidence>
<dbReference type="InterPro" id="IPR022703">
    <property type="entry name" value="DUF3533"/>
</dbReference>